<protein>
    <submittedName>
        <fullName evidence="1">Uncharacterized protein</fullName>
    </submittedName>
</protein>
<dbReference type="AlphaFoldDB" id="A0AAV1QWA4"/>
<keyword evidence="2" id="KW-1185">Reference proteome</keyword>
<evidence type="ECO:0000313" key="1">
    <source>
        <dbReference type="EMBL" id="CAK7324914.1"/>
    </source>
</evidence>
<accession>A0AAV1QWA4</accession>
<comment type="caution">
    <text evidence="1">The sequence shown here is derived from an EMBL/GenBank/DDBJ whole genome shotgun (WGS) entry which is preliminary data.</text>
</comment>
<gene>
    <name evidence="1" type="ORF">DCAF_LOCUS2582</name>
</gene>
<reference evidence="1 2" key="1">
    <citation type="submission" date="2024-01" db="EMBL/GenBank/DDBJ databases">
        <authorList>
            <person name="Waweru B."/>
        </authorList>
    </citation>
    <scope>NUCLEOTIDE SEQUENCE [LARGE SCALE GENOMIC DNA]</scope>
</reference>
<dbReference type="Proteomes" id="UP001314170">
    <property type="component" value="Unassembled WGS sequence"/>
</dbReference>
<proteinExistence type="predicted"/>
<evidence type="ECO:0000313" key="2">
    <source>
        <dbReference type="Proteomes" id="UP001314170"/>
    </source>
</evidence>
<dbReference type="EMBL" id="CAWUPB010000797">
    <property type="protein sequence ID" value="CAK7324914.1"/>
    <property type="molecule type" value="Genomic_DNA"/>
</dbReference>
<sequence>MVKYGQLSKVFECMEEWEMWWGLYREDVGGRIHELEGKPYERETSVHPIAKAQAPTSVPPLLNIPSSHSPLFLTMLNPPFKTHPSYETLGQPISTVRLLPIHGVINSLIYFRIMHLASVIVKAFVVLQPYDQSCTVKSNRDNQMGVSGCSLCPLAKWHQPATRRCVVNLGLLSAHSLFSFYKRYNDFED</sequence>
<name>A0AAV1QWA4_9ROSI</name>
<organism evidence="1 2">
    <name type="scientific">Dovyalis caffra</name>
    <dbReference type="NCBI Taxonomy" id="77055"/>
    <lineage>
        <taxon>Eukaryota</taxon>
        <taxon>Viridiplantae</taxon>
        <taxon>Streptophyta</taxon>
        <taxon>Embryophyta</taxon>
        <taxon>Tracheophyta</taxon>
        <taxon>Spermatophyta</taxon>
        <taxon>Magnoliopsida</taxon>
        <taxon>eudicotyledons</taxon>
        <taxon>Gunneridae</taxon>
        <taxon>Pentapetalae</taxon>
        <taxon>rosids</taxon>
        <taxon>fabids</taxon>
        <taxon>Malpighiales</taxon>
        <taxon>Salicaceae</taxon>
        <taxon>Flacourtieae</taxon>
        <taxon>Dovyalis</taxon>
    </lineage>
</organism>